<name>A0A6G1KGY9_9PLEO</name>
<evidence type="ECO:0000313" key="3">
    <source>
        <dbReference type="Proteomes" id="UP000799428"/>
    </source>
</evidence>
<feature type="domain" description="Clr5" evidence="1">
    <location>
        <begin position="28"/>
        <end position="79"/>
    </location>
</feature>
<proteinExistence type="predicted"/>
<dbReference type="AlphaFoldDB" id="A0A6G1KGY9"/>
<dbReference type="Proteomes" id="UP000799428">
    <property type="component" value="Unassembled WGS sequence"/>
</dbReference>
<protein>
    <recommendedName>
        <fullName evidence="1">Clr5 domain-containing protein</fullName>
    </recommendedName>
</protein>
<sequence length="514" mass="58791">MTIPRLAPRPSWPTTITAPKPQLTHSDVEWAAAYHTLQRLYVDERWKLRRVMQYMEREHSFKATEQMYKKRFAKWNFLKNNKRSTTNLRPPRIRKGCKVEVKKTEVCRTENPVSMHTSPGFSHRDGLTLLLLSSVRTWSATFFESMQYRNTLQQLPASRLSISRAKNMNFAFKLVVDMLDRGHGDLAGRLARKAFLLAENFLTLEGPALVWNLLELMHSMVTLRQAQLFQMLLAHLSALADSQMPETHPLPAMLRGLRGLVKIMSARDLPSLIERVWILNAEILFENFDSRLFYLYCHILWDTCSIAVPTAILFRHFEEQHMRCFTAVTHQAEQLLGHTSSEEDKMFQLFLTPRMDASPPRELRMLRKNSIDALRDCGDAILSKGPSFTGNTNLLLRLLAGLTTANVIEMTSTESEFRIDAGPLACVIRTLVNLKTDNDGNEVGALLDIVESNRAIVALREYVEGETNPQVVREMWLLQDALVAAGNLREAQEVELDAFRRVGTYIQDIAVHSI</sequence>
<dbReference type="PANTHER" id="PTHR38788">
    <property type="entry name" value="CLR5 DOMAIN-CONTAINING PROTEIN"/>
    <property type="match status" value="1"/>
</dbReference>
<dbReference type="PANTHER" id="PTHR38788:SF3">
    <property type="entry name" value="CLR5 DOMAIN-CONTAINING PROTEIN"/>
    <property type="match status" value="1"/>
</dbReference>
<evidence type="ECO:0000313" key="2">
    <source>
        <dbReference type="EMBL" id="KAF2711893.1"/>
    </source>
</evidence>
<dbReference type="EMBL" id="MU005767">
    <property type="protein sequence ID" value="KAF2711893.1"/>
    <property type="molecule type" value="Genomic_DNA"/>
</dbReference>
<dbReference type="Pfam" id="PF14420">
    <property type="entry name" value="Clr5"/>
    <property type="match status" value="1"/>
</dbReference>
<keyword evidence="3" id="KW-1185">Reference proteome</keyword>
<gene>
    <name evidence="2" type="ORF">K504DRAFT_500540</name>
</gene>
<dbReference type="InterPro" id="IPR025676">
    <property type="entry name" value="Clr5_dom"/>
</dbReference>
<reference evidence="2" key="1">
    <citation type="journal article" date="2020" name="Stud. Mycol.">
        <title>101 Dothideomycetes genomes: a test case for predicting lifestyles and emergence of pathogens.</title>
        <authorList>
            <person name="Haridas S."/>
            <person name="Albert R."/>
            <person name="Binder M."/>
            <person name="Bloem J."/>
            <person name="Labutti K."/>
            <person name="Salamov A."/>
            <person name="Andreopoulos B."/>
            <person name="Baker S."/>
            <person name="Barry K."/>
            <person name="Bills G."/>
            <person name="Bluhm B."/>
            <person name="Cannon C."/>
            <person name="Castanera R."/>
            <person name="Culley D."/>
            <person name="Daum C."/>
            <person name="Ezra D."/>
            <person name="Gonzalez J."/>
            <person name="Henrissat B."/>
            <person name="Kuo A."/>
            <person name="Liang C."/>
            <person name="Lipzen A."/>
            <person name="Lutzoni F."/>
            <person name="Magnuson J."/>
            <person name="Mondo S."/>
            <person name="Nolan M."/>
            <person name="Ohm R."/>
            <person name="Pangilinan J."/>
            <person name="Park H.-J."/>
            <person name="Ramirez L."/>
            <person name="Alfaro M."/>
            <person name="Sun H."/>
            <person name="Tritt A."/>
            <person name="Yoshinaga Y."/>
            <person name="Zwiers L.-H."/>
            <person name="Turgeon B."/>
            <person name="Goodwin S."/>
            <person name="Spatafora J."/>
            <person name="Crous P."/>
            <person name="Grigoriev I."/>
        </authorList>
    </citation>
    <scope>NUCLEOTIDE SEQUENCE</scope>
    <source>
        <strain evidence="2">CBS 279.74</strain>
    </source>
</reference>
<organism evidence="2 3">
    <name type="scientific">Pleomassaria siparia CBS 279.74</name>
    <dbReference type="NCBI Taxonomy" id="1314801"/>
    <lineage>
        <taxon>Eukaryota</taxon>
        <taxon>Fungi</taxon>
        <taxon>Dikarya</taxon>
        <taxon>Ascomycota</taxon>
        <taxon>Pezizomycotina</taxon>
        <taxon>Dothideomycetes</taxon>
        <taxon>Pleosporomycetidae</taxon>
        <taxon>Pleosporales</taxon>
        <taxon>Pleomassariaceae</taxon>
        <taxon>Pleomassaria</taxon>
    </lineage>
</organism>
<evidence type="ECO:0000259" key="1">
    <source>
        <dbReference type="Pfam" id="PF14420"/>
    </source>
</evidence>
<accession>A0A6G1KGY9</accession>
<dbReference type="OrthoDB" id="194358at2759"/>